<reference evidence="3" key="1">
    <citation type="journal article" date="2019" name="Int. J. Syst. Evol. Microbiol.">
        <title>The Global Catalogue of Microorganisms (GCM) 10K type strain sequencing project: providing services to taxonomists for standard genome sequencing and annotation.</title>
        <authorList>
            <consortium name="The Broad Institute Genomics Platform"/>
            <consortium name="The Broad Institute Genome Sequencing Center for Infectious Disease"/>
            <person name="Wu L."/>
            <person name="Ma J."/>
        </authorList>
    </citation>
    <scope>NUCLEOTIDE SEQUENCE [LARGE SCALE GENOMIC DNA]</scope>
    <source>
        <strain evidence="3">JCM 17705</strain>
    </source>
</reference>
<evidence type="ECO:0000256" key="1">
    <source>
        <dbReference type="SAM" id="SignalP"/>
    </source>
</evidence>
<keyword evidence="3" id="KW-1185">Reference proteome</keyword>
<accession>A0ABP8GLH1</accession>
<keyword evidence="1" id="KW-0732">Signal</keyword>
<comment type="caution">
    <text evidence="2">The sequence shown here is derived from an EMBL/GenBank/DDBJ whole genome shotgun (WGS) entry which is preliminary data.</text>
</comment>
<dbReference type="RefSeq" id="WP_345211874.1">
    <property type="nucleotide sequence ID" value="NZ_BAABFT010000007.1"/>
</dbReference>
<proteinExistence type="predicted"/>
<gene>
    <name evidence="2" type="ORF">GCM10023149_29450</name>
</gene>
<organism evidence="2 3">
    <name type="scientific">Mucilaginibacter gynuensis</name>
    <dbReference type="NCBI Taxonomy" id="1302236"/>
    <lineage>
        <taxon>Bacteria</taxon>
        <taxon>Pseudomonadati</taxon>
        <taxon>Bacteroidota</taxon>
        <taxon>Sphingobacteriia</taxon>
        <taxon>Sphingobacteriales</taxon>
        <taxon>Sphingobacteriaceae</taxon>
        <taxon>Mucilaginibacter</taxon>
    </lineage>
</organism>
<evidence type="ECO:0000313" key="2">
    <source>
        <dbReference type="EMBL" id="GAA4326557.1"/>
    </source>
</evidence>
<sequence>MNYFKLSAALMMAASAFNAGAQIKPAGYPQSAVNNYSSIIMQLRPVAMHADENTEKAQYSMDVSNIQEILPFAIGTKTIWLKAGKNSTTATDQPVVEPERLVPLIIGALKEQILRVDSLEHELRLIKSKNPVSKKTEKLSR</sequence>
<name>A0ABP8GLH1_9SPHI</name>
<evidence type="ECO:0000313" key="3">
    <source>
        <dbReference type="Proteomes" id="UP001500582"/>
    </source>
</evidence>
<feature type="chain" id="PRO_5046455169" description="Endosialidase-like protein" evidence="1">
    <location>
        <begin position="22"/>
        <end position="141"/>
    </location>
</feature>
<dbReference type="Proteomes" id="UP001500582">
    <property type="component" value="Unassembled WGS sequence"/>
</dbReference>
<dbReference type="EMBL" id="BAABFT010000007">
    <property type="protein sequence ID" value="GAA4326557.1"/>
    <property type="molecule type" value="Genomic_DNA"/>
</dbReference>
<feature type="signal peptide" evidence="1">
    <location>
        <begin position="1"/>
        <end position="21"/>
    </location>
</feature>
<protein>
    <recommendedName>
        <fullName evidence="4">Endosialidase-like protein</fullName>
    </recommendedName>
</protein>
<evidence type="ECO:0008006" key="4">
    <source>
        <dbReference type="Google" id="ProtNLM"/>
    </source>
</evidence>